<organism evidence="1 2">
    <name type="scientific">Cardiobacterium hominis</name>
    <dbReference type="NCBI Taxonomy" id="2718"/>
    <lineage>
        <taxon>Bacteria</taxon>
        <taxon>Pseudomonadati</taxon>
        <taxon>Pseudomonadota</taxon>
        <taxon>Gammaproteobacteria</taxon>
        <taxon>Cardiobacteriales</taxon>
        <taxon>Cardiobacteriaceae</taxon>
        <taxon>Cardiobacterium</taxon>
    </lineage>
</organism>
<dbReference type="AlphaFoldDB" id="A0A1C3HNY7"/>
<dbReference type="EMBL" id="FKLO01000026">
    <property type="protein sequence ID" value="SAY71217.1"/>
    <property type="molecule type" value="Genomic_DNA"/>
</dbReference>
<evidence type="ECO:0008006" key="3">
    <source>
        <dbReference type="Google" id="ProtNLM"/>
    </source>
</evidence>
<dbReference type="RefSeq" id="WP_079539633.1">
    <property type="nucleotide sequence ID" value="NZ_FKLO01000026.1"/>
</dbReference>
<reference evidence="2" key="1">
    <citation type="submission" date="2016-04" db="EMBL/GenBank/DDBJ databases">
        <authorList>
            <person name="Tagini F."/>
        </authorList>
    </citation>
    <scope>NUCLEOTIDE SEQUENCE [LARGE SCALE GENOMIC DNA]</scope>
    <source>
        <strain evidence="2">CHUV0807</strain>
    </source>
</reference>
<evidence type="ECO:0000313" key="1">
    <source>
        <dbReference type="EMBL" id="SAY71217.1"/>
    </source>
</evidence>
<dbReference type="Proteomes" id="UP000190837">
    <property type="component" value="Unassembled WGS sequence"/>
</dbReference>
<accession>A0A1C3HNY7</accession>
<gene>
    <name evidence="1" type="ORF">CHUV0807_0627</name>
</gene>
<proteinExistence type="predicted"/>
<sequence>MTELLTAEAFARELAETISRQFHVRVSIQLNEREPELTLLHVHLPQPLTLSLQGLYQHYYQHPEEREKLIAFELKRISEYNVQQTPADNPENILPQIKSVGWLQNLQKRIYARQPDKELKDLMIVQPYLADLFICYAYECDAGLRYLSPEEAEAMGYANPDLLRTRAVKNLRKRKNQSKFYGLEGGAYSIVLDGVYDVSLLLILDEILPPSWLHSAVIAAPSRGELLLVKDDSPANLQELQTLVEEVSHKTANPVSPHFYRWQDGQLRLYRTNNEENYHQTALSES</sequence>
<evidence type="ECO:0000313" key="2">
    <source>
        <dbReference type="Proteomes" id="UP000190837"/>
    </source>
</evidence>
<name>A0A1C3HNY7_9GAMM</name>
<protein>
    <recommendedName>
        <fullName evidence="3">DUF1444 family protein</fullName>
    </recommendedName>
</protein>